<dbReference type="InterPro" id="IPR030890">
    <property type="entry name" value="LP_HExxH_w_TonB"/>
</dbReference>
<gene>
    <name evidence="2" type="ORF">GA0116948_10863</name>
</gene>
<proteinExistence type="predicted"/>
<evidence type="ECO:0000313" key="2">
    <source>
        <dbReference type="EMBL" id="SCC42205.1"/>
    </source>
</evidence>
<feature type="signal peptide" evidence="1">
    <location>
        <begin position="1"/>
        <end position="21"/>
    </location>
</feature>
<dbReference type="AlphaFoldDB" id="A0A1C4EF40"/>
<name>A0A1C4EF40_9BACT</name>
<dbReference type="Proteomes" id="UP000242818">
    <property type="component" value="Unassembled WGS sequence"/>
</dbReference>
<dbReference type="Gene3D" id="3.40.390.70">
    <property type="match status" value="1"/>
</dbReference>
<dbReference type="STRING" id="1335309.GA0116948_10863"/>
<keyword evidence="3" id="KW-1185">Reference proteome</keyword>
<accession>A0A1C4EF40</accession>
<keyword evidence="2" id="KW-0378">Hydrolase</keyword>
<keyword evidence="1" id="KW-0732">Signal</keyword>
<protein>
    <submittedName>
        <fullName evidence="2">Substrate import-associated zinc metallohydrolase lipoprotein</fullName>
    </submittedName>
</protein>
<evidence type="ECO:0000313" key="3">
    <source>
        <dbReference type="Proteomes" id="UP000242818"/>
    </source>
</evidence>
<organism evidence="2 3">
    <name type="scientific">Chitinophaga costaii</name>
    <dbReference type="NCBI Taxonomy" id="1335309"/>
    <lineage>
        <taxon>Bacteria</taxon>
        <taxon>Pseudomonadati</taxon>
        <taxon>Bacteroidota</taxon>
        <taxon>Chitinophagia</taxon>
        <taxon>Chitinophagales</taxon>
        <taxon>Chitinophagaceae</taxon>
        <taxon>Chitinophaga</taxon>
    </lineage>
</organism>
<dbReference type="Pfam" id="PF15890">
    <property type="entry name" value="Peptidase_Mx1"/>
    <property type="match status" value="1"/>
</dbReference>
<sequence>MKFYKTVLLLLIITSSITACRKDKALNADITGLGGDTWAQGPIDKWLYDSMVVTNNIEMKYKWDQSEFDMEYTLVPPLEEQVIPTAKAVIRMWINPYNEEAGDSSFMKIYSPKQIVLSGSLAVQTDGSAVQGLAEGGLKILLFGINSFDPTNFSQVSEMGHLMHHEFTHILNQKKAYPIEFNKVTPDGYSGNWTVAAENSWTIGFVSNYARKEPGEDFAEQTSYMLIMGKAAYDSVVQHPFPDFPDSLNNDDGIAKLKAKEKLVVDYFKDAYNLDFYSLQNKVQEGLKKVGH</sequence>
<evidence type="ECO:0000256" key="1">
    <source>
        <dbReference type="SAM" id="SignalP"/>
    </source>
</evidence>
<dbReference type="RefSeq" id="WP_089712651.1">
    <property type="nucleotide sequence ID" value="NZ_FMAR01000008.1"/>
</dbReference>
<dbReference type="OrthoDB" id="1113652at2"/>
<dbReference type="EMBL" id="FMAR01000008">
    <property type="protein sequence ID" value="SCC42205.1"/>
    <property type="molecule type" value="Genomic_DNA"/>
</dbReference>
<dbReference type="NCBIfam" id="TIGR04549">
    <property type="entry name" value="LP_HExxH_w_tonB"/>
    <property type="match status" value="1"/>
</dbReference>
<dbReference type="GO" id="GO:0016787">
    <property type="term" value="F:hydrolase activity"/>
    <property type="evidence" value="ECO:0007669"/>
    <property type="project" value="UniProtKB-KW"/>
</dbReference>
<feature type="chain" id="PRO_5008691109" evidence="1">
    <location>
        <begin position="22"/>
        <end position="292"/>
    </location>
</feature>
<keyword evidence="2" id="KW-0449">Lipoprotein</keyword>
<reference evidence="2 3" key="1">
    <citation type="submission" date="2016-08" db="EMBL/GenBank/DDBJ databases">
        <authorList>
            <person name="Seilhamer J.J."/>
        </authorList>
    </citation>
    <scope>NUCLEOTIDE SEQUENCE [LARGE SCALE GENOMIC DNA]</scope>
    <source>
        <strain evidence="2 3">A37T2</strain>
    </source>
</reference>
<dbReference type="PROSITE" id="PS51257">
    <property type="entry name" value="PROKAR_LIPOPROTEIN"/>
    <property type="match status" value="1"/>
</dbReference>